<accession>A0A1B4XEQ4</accession>
<keyword evidence="2" id="KW-1185">Reference proteome</keyword>
<gene>
    <name evidence="1" type="ORF">SCL_0964</name>
</gene>
<sequence length="123" mass="13236">MVWLSLSLFLTLTPCCEIFADALASPADAALDHAHQEPDGASHSPASNGFHDPCAQWLDRADYTLNSLHLAVSSGSGSQQDIPVAPLLLLVPHADAPVMARLSYHPPPDPTLPLYLRIKHLLL</sequence>
<proteinExistence type="predicted"/>
<dbReference type="Proteomes" id="UP000243180">
    <property type="component" value="Chromosome"/>
</dbReference>
<evidence type="ECO:0000313" key="1">
    <source>
        <dbReference type="EMBL" id="BAV33280.1"/>
    </source>
</evidence>
<name>A0A1B4XEQ4_9GAMM</name>
<evidence type="ECO:0000313" key="2">
    <source>
        <dbReference type="Proteomes" id="UP000243180"/>
    </source>
</evidence>
<organism evidence="1 2">
    <name type="scientific">Sulfuricaulis limicola</name>
    <dbReference type="NCBI Taxonomy" id="1620215"/>
    <lineage>
        <taxon>Bacteria</taxon>
        <taxon>Pseudomonadati</taxon>
        <taxon>Pseudomonadota</taxon>
        <taxon>Gammaproteobacteria</taxon>
        <taxon>Acidiferrobacterales</taxon>
        <taxon>Acidiferrobacteraceae</taxon>
        <taxon>Sulfuricaulis</taxon>
    </lineage>
</organism>
<dbReference type="EMBL" id="AP014879">
    <property type="protein sequence ID" value="BAV33280.1"/>
    <property type="molecule type" value="Genomic_DNA"/>
</dbReference>
<dbReference type="InParanoid" id="A0A1B4XEQ4"/>
<dbReference type="KEGG" id="slim:SCL_0964"/>
<protein>
    <submittedName>
        <fullName evidence="1">Uncharacterized protein</fullName>
    </submittedName>
</protein>
<reference evidence="1 2" key="1">
    <citation type="submission" date="2015-05" db="EMBL/GenBank/DDBJ databases">
        <title>Complete genome sequence of a sulfur-oxidizing gammaproteobacterium strain HA5.</title>
        <authorList>
            <person name="Miura A."/>
            <person name="Kojima H."/>
            <person name="Fukui M."/>
        </authorList>
    </citation>
    <scope>NUCLEOTIDE SEQUENCE [LARGE SCALE GENOMIC DNA]</scope>
    <source>
        <strain evidence="1 2">HA5</strain>
    </source>
</reference>
<dbReference type="AlphaFoldDB" id="A0A1B4XEQ4"/>